<name>A0A162AD12_DAUCS</name>
<proteinExistence type="predicted"/>
<dbReference type="GO" id="GO:0009570">
    <property type="term" value="C:chloroplast stroma"/>
    <property type="evidence" value="ECO:0007669"/>
    <property type="project" value="EnsemblPlants"/>
</dbReference>
<sequence>MAAEAVVYVRTLYPQNRRSGSHSHRRLCSCIRACQPSNDKSKFYKELGLFSLRKRIEDTVMNAEMLAPSALEAEEATRSKQEEIINGYDLWDDLNRTNDSLLKLADSSEVVDSLKDLQFKAEEARLITELAGKDVIDYRLLKQAYTASVDIKKSLDKYKISKLLKGPYDAEGACVIIEAGSEGELSENQIWADRLLKMYTKWARKQGYNGRVIEKRASKIGGIKSAIIEFESKYAYGYLSGERGVHCVTRSSQSQSQCDEVSLAAVNVIPLFLNTAPDLIIDDMDLDVSYIAASKHKHRVIESVCIQHVPTGLKVQSSDLYSWHQFVDV</sequence>
<dbReference type="OMA" id="MWTEQIV"/>
<dbReference type="Pfam" id="PF03462">
    <property type="entry name" value="PCRF"/>
    <property type="match status" value="1"/>
</dbReference>
<dbReference type="Gene3D" id="3.30.160.20">
    <property type="match status" value="1"/>
</dbReference>
<dbReference type="Gene3D" id="3.30.70.1660">
    <property type="match status" value="1"/>
</dbReference>
<dbReference type="GO" id="GO:0009658">
    <property type="term" value="P:chloroplast organization"/>
    <property type="evidence" value="ECO:0007669"/>
    <property type="project" value="EnsemblPlants"/>
</dbReference>
<protein>
    <recommendedName>
        <fullName evidence="1">Peptide chain release factor domain-containing protein</fullName>
    </recommendedName>
</protein>
<dbReference type="EMBL" id="LNRQ01000004">
    <property type="protein sequence ID" value="KZM99020.1"/>
    <property type="molecule type" value="Genomic_DNA"/>
</dbReference>
<dbReference type="Gramene" id="KZM99020">
    <property type="protein sequence ID" value="KZM99020"/>
    <property type="gene ID" value="DCAR_013618"/>
</dbReference>
<organism evidence="2">
    <name type="scientific">Daucus carota subsp. sativus</name>
    <name type="common">Carrot</name>
    <dbReference type="NCBI Taxonomy" id="79200"/>
    <lineage>
        <taxon>Eukaryota</taxon>
        <taxon>Viridiplantae</taxon>
        <taxon>Streptophyta</taxon>
        <taxon>Embryophyta</taxon>
        <taxon>Tracheophyta</taxon>
        <taxon>Spermatophyta</taxon>
        <taxon>Magnoliopsida</taxon>
        <taxon>eudicotyledons</taxon>
        <taxon>Gunneridae</taxon>
        <taxon>Pentapetalae</taxon>
        <taxon>asterids</taxon>
        <taxon>campanulids</taxon>
        <taxon>Apiales</taxon>
        <taxon>Apiaceae</taxon>
        <taxon>Apioideae</taxon>
        <taxon>Scandiceae</taxon>
        <taxon>Daucinae</taxon>
        <taxon>Daucus</taxon>
        <taxon>Daucus sect. Daucus</taxon>
    </lineage>
</organism>
<dbReference type="GO" id="GO:0043488">
    <property type="term" value="P:regulation of mRNA stability"/>
    <property type="evidence" value="ECO:0007669"/>
    <property type="project" value="EnsemblPlants"/>
</dbReference>
<gene>
    <name evidence="2" type="ORF">DCAR_013618</name>
</gene>
<dbReference type="GO" id="GO:0003730">
    <property type="term" value="F:mRNA 3'-UTR binding"/>
    <property type="evidence" value="ECO:0007669"/>
    <property type="project" value="EnsemblPlants"/>
</dbReference>
<evidence type="ECO:0000259" key="1">
    <source>
        <dbReference type="SMART" id="SM00937"/>
    </source>
</evidence>
<evidence type="ECO:0000313" key="2">
    <source>
        <dbReference type="EMBL" id="KZM99020.1"/>
    </source>
</evidence>
<dbReference type="PANTHER" id="PTHR43116">
    <property type="entry name" value="PEPTIDE CHAIN RELEASE FACTOR 2"/>
    <property type="match status" value="1"/>
</dbReference>
<reference evidence="2" key="1">
    <citation type="journal article" date="2016" name="Nat. Genet.">
        <title>A high-quality carrot genome assembly provides new insights into carotenoid accumulation and asterid genome evolution.</title>
        <authorList>
            <person name="Iorizzo M."/>
            <person name="Ellison S."/>
            <person name="Senalik D."/>
            <person name="Zeng P."/>
            <person name="Satapoomin P."/>
            <person name="Huang J."/>
            <person name="Bowman M."/>
            <person name="Iovene M."/>
            <person name="Sanseverino W."/>
            <person name="Cavagnaro P."/>
            <person name="Yildiz M."/>
            <person name="Macko-Podgorni A."/>
            <person name="Moranska E."/>
            <person name="Grzebelus E."/>
            <person name="Grzebelus D."/>
            <person name="Ashrafi H."/>
            <person name="Zheng Z."/>
            <person name="Cheng S."/>
            <person name="Spooner D."/>
            <person name="Van Deynze A."/>
            <person name="Simon P."/>
        </authorList>
    </citation>
    <scope>NUCLEOTIDE SEQUENCE [LARGE SCALE GENOMIC DNA]</scope>
    <source>
        <tissue evidence="2">Leaf</tissue>
    </source>
</reference>
<dbReference type="GO" id="GO:0043565">
    <property type="term" value="F:sequence-specific DNA binding"/>
    <property type="evidence" value="ECO:0007669"/>
    <property type="project" value="EnsemblPlants"/>
</dbReference>
<dbReference type="PANTHER" id="PTHR43116:SF4">
    <property type="entry name" value="PEPTIDE CHAIN RELEASE FACTOR PRFB3, CHLOROPLASTIC"/>
    <property type="match status" value="1"/>
</dbReference>
<dbReference type="SUPFAM" id="SSF75620">
    <property type="entry name" value="Release factor"/>
    <property type="match status" value="1"/>
</dbReference>
<dbReference type="SMART" id="SM00937">
    <property type="entry name" value="PCRF"/>
    <property type="match status" value="1"/>
</dbReference>
<dbReference type="GO" id="GO:0006415">
    <property type="term" value="P:translational termination"/>
    <property type="evidence" value="ECO:0007669"/>
    <property type="project" value="InterPro"/>
</dbReference>
<dbReference type="AlphaFoldDB" id="A0A162AD12"/>
<dbReference type="InterPro" id="IPR005139">
    <property type="entry name" value="PCRF"/>
</dbReference>
<comment type="caution">
    <text evidence="2">The sequence shown here is derived from an EMBL/GenBank/DDBJ whole genome shotgun (WGS) entry which is preliminary data.</text>
</comment>
<accession>A0A162AD12</accession>
<dbReference type="InterPro" id="IPR045853">
    <property type="entry name" value="Pep_chain_release_fac_I_sf"/>
</dbReference>
<dbReference type="STRING" id="79200.A0A162AD12"/>
<feature type="domain" description="Peptide chain release factor" evidence="1">
    <location>
        <begin position="129"/>
        <end position="242"/>
    </location>
</feature>